<dbReference type="GO" id="GO:0015920">
    <property type="term" value="P:lipopolysaccharide transport"/>
    <property type="evidence" value="ECO:0007669"/>
    <property type="project" value="TreeGrafter"/>
</dbReference>
<name>A0A2D2DU06_9BURK</name>
<sequence length="398" mass="43903">MKVLQRYFAVSIAQAVAFVLVAFLALSAFMDLTGELPSVGKEGYAIQHAFLYVLLRVPFHVYEVMPVATLIGTIYTMAQFASTSEFTIMRASSMSTQMAAWMLFKIGFVFVIITFVFGELIAPRTAPLAEKLKLSARGATVSQEFRSGMWTKDIVRTEGTRGTVTGSRFFNVRQFRTDGQMLDVRLYEFDTNFRMRSLITAARAVFTGNSTWRLEDVTETRFTNTRELPPPGGAAANTTAAGASAPGTFGQETSMVATRKLPSMELVSEITPKIISVSASDPVRMSATELAIYTRHLSENKQETERFKIAFWKKLFGPLAIFVLMALALPFAYLHTRSGGVSLKIFVGIMIGVGFILVNNLFAHVGLLSAMPAILVAIAPSLLFLLLALAALWWVERH</sequence>
<keyword evidence="9" id="KW-1185">Reference proteome</keyword>
<keyword evidence="3 7" id="KW-0812">Transmembrane</keyword>
<organism evidence="8 9">
    <name type="scientific">Massilia violaceinigra</name>
    <dbReference type="NCBI Taxonomy" id="2045208"/>
    <lineage>
        <taxon>Bacteria</taxon>
        <taxon>Pseudomonadati</taxon>
        <taxon>Pseudomonadota</taxon>
        <taxon>Betaproteobacteria</taxon>
        <taxon>Burkholderiales</taxon>
        <taxon>Oxalobacteraceae</taxon>
        <taxon>Telluria group</taxon>
        <taxon>Massilia</taxon>
    </lineage>
</organism>
<feature type="transmembrane region" description="Helical" evidence="7">
    <location>
        <begin position="315"/>
        <end position="334"/>
    </location>
</feature>
<feature type="transmembrane region" description="Helical" evidence="7">
    <location>
        <begin position="7"/>
        <end position="30"/>
    </location>
</feature>
<dbReference type="PANTHER" id="PTHR33529">
    <property type="entry name" value="SLR0882 PROTEIN-RELATED"/>
    <property type="match status" value="1"/>
</dbReference>
<dbReference type="OrthoDB" id="9776227at2"/>
<evidence type="ECO:0000256" key="1">
    <source>
        <dbReference type="ARBA" id="ARBA00004651"/>
    </source>
</evidence>
<keyword evidence="2" id="KW-1003">Cell membrane</keyword>
<evidence type="ECO:0000256" key="7">
    <source>
        <dbReference type="SAM" id="Phobius"/>
    </source>
</evidence>
<evidence type="ECO:0000313" key="8">
    <source>
        <dbReference type="EMBL" id="ATQ78459.1"/>
    </source>
</evidence>
<dbReference type="KEGG" id="mass:CR152_31045"/>
<keyword evidence="4 7" id="KW-1133">Transmembrane helix</keyword>
<feature type="compositionally biased region" description="Low complexity" evidence="6">
    <location>
        <begin position="233"/>
        <end position="248"/>
    </location>
</feature>
<gene>
    <name evidence="8" type="ORF">CR152_31045</name>
</gene>
<protein>
    <submittedName>
        <fullName evidence="8">LPS export ABC transporter permease LptG</fullName>
    </submittedName>
</protein>
<feature type="transmembrane region" description="Helical" evidence="7">
    <location>
        <begin position="59"/>
        <end position="78"/>
    </location>
</feature>
<proteinExistence type="predicted"/>
<evidence type="ECO:0000256" key="4">
    <source>
        <dbReference type="ARBA" id="ARBA00022989"/>
    </source>
</evidence>
<feature type="transmembrane region" description="Helical" evidence="7">
    <location>
        <begin position="346"/>
        <end position="367"/>
    </location>
</feature>
<feature type="transmembrane region" description="Helical" evidence="7">
    <location>
        <begin position="99"/>
        <end position="118"/>
    </location>
</feature>
<dbReference type="AlphaFoldDB" id="A0A2D2DU06"/>
<accession>A0A2D2DU06</accession>
<feature type="region of interest" description="Disordered" evidence="6">
    <location>
        <begin position="223"/>
        <end position="249"/>
    </location>
</feature>
<dbReference type="Pfam" id="PF03739">
    <property type="entry name" value="LptF_LptG"/>
    <property type="match status" value="1"/>
</dbReference>
<dbReference type="RefSeq" id="WP_099881507.1">
    <property type="nucleotide sequence ID" value="NZ_CP024608.1"/>
</dbReference>
<evidence type="ECO:0000256" key="5">
    <source>
        <dbReference type="ARBA" id="ARBA00023136"/>
    </source>
</evidence>
<dbReference type="PANTHER" id="PTHR33529:SF2">
    <property type="entry name" value="LIPOPOLYSACCHARIDE EXPORT SYSTEM PERMEASE PROTEIN LPTG"/>
    <property type="match status" value="1"/>
</dbReference>
<evidence type="ECO:0000256" key="6">
    <source>
        <dbReference type="SAM" id="MobiDB-lite"/>
    </source>
</evidence>
<evidence type="ECO:0000256" key="2">
    <source>
        <dbReference type="ARBA" id="ARBA00022475"/>
    </source>
</evidence>
<dbReference type="Proteomes" id="UP000229897">
    <property type="component" value="Chromosome"/>
</dbReference>
<dbReference type="EMBL" id="CP024608">
    <property type="protein sequence ID" value="ATQ78459.1"/>
    <property type="molecule type" value="Genomic_DNA"/>
</dbReference>
<dbReference type="InterPro" id="IPR005495">
    <property type="entry name" value="LptG/LptF_permease"/>
</dbReference>
<dbReference type="GO" id="GO:0043190">
    <property type="term" value="C:ATP-binding cassette (ABC) transporter complex"/>
    <property type="evidence" value="ECO:0007669"/>
    <property type="project" value="TreeGrafter"/>
</dbReference>
<evidence type="ECO:0000256" key="3">
    <source>
        <dbReference type="ARBA" id="ARBA00022692"/>
    </source>
</evidence>
<comment type="subcellular location">
    <subcellularLocation>
        <location evidence="1">Cell membrane</location>
        <topology evidence="1">Multi-pass membrane protein</topology>
    </subcellularLocation>
</comment>
<feature type="transmembrane region" description="Helical" evidence="7">
    <location>
        <begin position="373"/>
        <end position="395"/>
    </location>
</feature>
<keyword evidence="5 7" id="KW-0472">Membrane</keyword>
<reference evidence="8" key="1">
    <citation type="submission" date="2017-10" db="EMBL/GenBank/DDBJ databases">
        <title>Massilia psychrophilum sp. nov., a novel purple-pigmented bacterium isolated from Tianshan glacier, Xinjiang Municipality, China.</title>
        <authorList>
            <person name="Wang H."/>
        </authorList>
    </citation>
    <scope>NUCLEOTIDE SEQUENCE [LARGE SCALE GENOMIC DNA]</scope>
    <source>
        <strain evidence="8">B2</strain>
    </source>
</reference>
<evidence type="ECO:0000313" key="9">
    <source>
        <dbReference type="Proteomes" id="UP000229897"/>
    </source>
</evidence>